<proteinExistence type="predicted"/>
<sequence>MLKEERQQRILDILNEEQKVIASDLSMRLAVSEDTIRRDLKELDGKGKLKRVHSGALRVGPPVTDFIFRTTVDSEIKHRLALKALPFIKEGSVIIIDGGTTNLALVQALPLDFSATVITNSPPLAIELASRPHMTVINLGGCFYKNSMINVGVETYKSLQVIRADLYVMGIYNINTEVGTSVPTAQEADIKREMTRVSTEVLGMVTTDKFGTVSSAIVGPVEDLNYLISDAVSQSVHKDYAKKNLLLID</sequence>
<dbReference type="PANTHER" id="PTHR30363:SF4">
    <property type="entry name" value="GLYCEROL-3-PHOSPHATE REGULON REPRESSOR"/>
    <property type="match status" value="1"/>
</dbReference>
<dbReference type="InterPro" id="IPR018356">
    <property type="entry name" value="Tscrpt_reg_HTH_DeoR_CS"/>
</dbReference>
<dbReference type="Gene3D" id="1.10.10.10">
    <property type="entry name" value="Winged helix-like DNA-binding domain superfamily/Winged helix DNA-binding domain"/>
    <property type="match status" value="1"/>
</dbReference>
<evidence type="ECO:0000256" key="1">
    <source>
        <dbReference type="ARBA" id="ARBA00021390"/>
    </source>
</evidence>
<dbReference type="InterPro" id="IPR037171">
    <property type="entry name" value="NagB/RpiA_transferase-like"/>
</dbReference>
<dbReference type="KEGG" id="cgo:Corgl_0570"/>
<dbReference type="PANTHER" id="PTHR30363">
    <property type="entry name" value="HTH-TYPE TRANSCRIPTIONAL REGULATOR SRLR-RELATED"/>
    <property type="match status" value="1"/>
</dbReference>
<evidence type="ECO:0000256" key="5">
    <source>
        <dbReference type="ARBA" id="ARBA00023163"/>
    </source>
</evidence>
<dbReference type="InterPro" id="IPR014036">
    <property type="entry name" value="DeoR-like_C"/>
</dbReference>
<dbReference type="GO" id="GO:0003700">
    <property type="term" value="F:DNA-binding transcription factor activity"/>
    <property type="evidence" value="ECO:0007669"/>
    <property type="project" value="InterPro"/>
</dbReference>
<dbReference type="eggNOG" id="COG1349">
    <property type="taxonomic scope" value="Bacteria"/>
</dbReference>
<accession>F2NBE8</accession>
<dbReference type="InterPro" id="IPR036390">
    <property type="entry name" value="WH_DNA-bd_sf"/>
</dbReference>
<dbReference type="GO" id="GO:0003677">
    <property type="term" value="F:DNA binding"/>
    <property type="evidence" value="ECO:0007669"/>
    <property type="project" value="UniProtKB-KW"/>
</dbReference>
<dbReference type="PRINTS" id="PR00037">
    <property type="entry name" value="HTHLACR"/>
</dbReference>
<dbReference type="SMART" id="SM01134">
    <property type="entry name" value="DeoRC"/>
    <property type="match status" value="1"/>
</dbReference>
<dbReference type="SUPFAM" id="SSF46785">
    <property type="entry name" value="Winged helix' DNA-binding domain"/>
    <property type="match status" value="1"/>
</dbReference>
<evidence type="ECO:0000256" key="2">
    <source>
        <dbReference type="ARBA" id="ARBA00022491"/>
    </source>
</evidence>
<evidence type="ECO:0000313" key="9">
    <source>
        <dbReference type="Proteomes" id="UP000006851"/>
    </source>
</evidence>
<dbReference type="Proteomes" id="UP000006851">
    <property type="component" value="Chromosome"/>
</dbReference>
<dbReference type="SMART" id="SM00420">
    <property type="entry name" value="HTH_DEOR"/>
    <property type="match status" value="1"/>
</dbReference>
<dbReference type="EMBL" id="CP002628">
    <property type="protein sequence ID" value="AEB06684.1"/>
    <property type="molecule type" value="Genomic_DNA"/>
</dbReference>
<dbReference type="PROSITE" id="PS00894">
    <property type="entry name" value="HTH_DEOR_1"/>
    <property type="match status" value="1"/>
</dbReference>
<keyword evidence="4" id="KW-0238">DNA-binding</keyword>
<evidence type="ECO:0000256" key="3">
    <source>
        <dbReference type="ARBA" id="ARBA00023015"/>
    </source>
</evidence>
<name>F2NBE8_CORGP</name>
<dbReference type="STRING" id="700015.Corgl_0570"/>
<dbReference type="HOGENOM" id="CLU_060699_2_1_11"/>
<keyword evidence="3" id="KW-0805">Transcription regulation</keyword>
<evidence type="ECO:0000259" key="7">
    <source>
        <dbReference type="PROSITE" id="PS51000"/>
    </source>
</evidence>
<dbReference type="InterPro" id="IPR001034">
    <property type="entry name" value="DeoR_HTH"/>
</dbReference>
<dbReference type="PROSITE" id="PS51000">
    <property type="entry name" value="HTH_DEOR_2"/>
    <property type="match status" value="1"/>
</dbReference>
<evidence type="ECO:0000256" key="6">
    <source>
        <dbReference type="ARBA" id="ARBA00024937"/>
    </source>
</evidence>
<keyword evidence="5" id="KW-0804">Transcription</keyword>
<evidence type="ECO:0000313" key="8">
    <source>
        <dbReference type="EMBL" id="AEB06684.1"/>
    </source>
</evidence>
<dbReference type="InterPro" id="IPR050313">
    <property type="entry name" value="Carb_Metab_HTH_regulators"/>
</dbReference>
<protein>
    <recommendedName>
        <fullName evidence="1">Lactose phosphotransferase system repressor</fullName>
    </recommendedName>
</protein>
<organism evidence="8 9">
    <name type="scientific">Coriobacterium glomerans (strain ATCC 49209 / DSM 20642 / JCM 10262 / PW2)</name>
    <dbReference type="NCBI Taxonomy" id="700015"/>
    <lineage>
        <taxon>Bacteria</taxon>
        <taxon>Bacillati</taxon>
        <taxon>Actinomycetota</taxon>
        <taxon>Coriobacteriia</taxon>
        <taxon>Coriobacteriales</taxon>
        <taxon>Coriobacteriaceae</taxon>
        <taxon>Coriobacterium</taxon>
    </lineage>
</organism>
<dbReference type="RefSeq" id="WP_013708427.1">
    <property type="nucleotide sequence ID" value="NC_015389.1"/>
</dbReference>
<dbReference type="InterPro" id="IPR036388">
    <property type="entry name" value="WH-like_DNA-bd_sf"/>
</dbReference>
<evidence type="ECO:0000256" key="4">
    <source>
        <dbReference type="ARBA" id="ARBA00023125"/>
    </source>
</evidence>
<gene>
    <name evidence="8" type="ordered locus">Corgl_0570</name>
</gene>
<feature type="domain" description="HTH deoR-type" evidence="7">
    <location>
        <begin position="3"/>
        <end position="58"/>
    </location>
</feature>
<comment type="function">
    <text evidence="6">Repressor of the lactose catabolism operon. Galactose-6-phosphate is the inducer.</text>
</comment>
<keyword evidence="2" id="KW-0678">Repressor</keyword>
<dbReference type="AlphaFoldDB" id="F2NBE8"/>
<keyword evidence="9" id="KW-1185">Reference proteome</keyword>
<dbReference type="SUPFAM" id="SSF100950">
    <property type="entry name" value="NagB/RpiA/CoA transferase-like"/>
    <property type="match status" value="1"/>
</dbReference>
<dbReference type="OrthoDB" id="7688673at2"/>
<dbReference type="Pfam" id="PF08220">
    <property type="entry name" value="HTH_DeoR"/>
    <property type="match status" value="1"/>
</dbReference>
<reference evidence="9" key="1">
    <citation type="journal article" date="2013" name="Stand. Genomic Sci.">
        <title>Complete genome sequence of Coriobacterium glomerans type strain (PW2(T)) from the midgut of Pyrrhocoris apterus L. (red soldier bug).</title>
        <authorList>
            <person name="Stackebrandt E."/>
            <person name="Zeytun A."/>
            <person name="Lapidus A."/>
            <person name="Nolan M."/>
            <person name="Lucas S."/>
            <person name="Hammon N."/>
            <person name="Deshpande S."/>
            <person name="Cheng J.F."/>
            <person name="Tapia R."/>
            <person name="Goodwin L.A."/>
            <person name="Pitluck S."/>
            <person name="Liolios K."/>
            <person name="Pagani I."/>
            <person name="Ivanova N."/>
            <person name="Mavromatis K."/>
            <person name="Mikhailova N."/>
            <person name="Huntemann M."/>
            <person name="Pati A."/>
            <person name="Chen A."/>
            <person name="Palaniappan K."/>
            <person name="Chang Y.J."/>
            <person name="Land M."/>
            <person name="Hauser L."/>
            <person name="Rohde M."/>
            <person name="Pukall R."/>
            <person name="Goker M."/>
            <person name="Detter J.C."/>
            <person name="Woyke T."/>
            <person name="Bristow J."/>
            <person name="Eisen J.A."/>
            <person name="Markowitz V."/>
            <person name="Hugenholtz P."/>
            <person name="Kyrpides N.C."/>
            <person name="Klenk H.P."/>
        </authorList>
    </citation>
    <scope>NUCLEOTIDE SEQUENCE</scope>
    <source>
        <strain evidence="9">ATCC 49209 / DSM 20642 / JCM 10262 / PW2</strain>
    </source>
</reference>
<dbReference type="Pfam" id="PF00455">
    <property type="entry name" value="DeoRC"/>
    <property type="match status" value="1"/>
</dbReference>